<accession>A0A5C6M691</accession>
<evidence type="ECO:0000313" key="2">
    <source>
        <dbReference type="Proteomes" id="UP000321083"/>
    </source>
</evidence>
<evidence type="ECO:0000313" key="1">
    <source>
        <dbReference type="EMBL" id="TWW08694.1"/>
    </source>
</evidence>
<dbReference type="AlphaFoldDB" id="A0A5C6M691"/>
<comment type="caution">
    <text evidence="1">The sequence shown here is derived from an EMBL/GenBank/DDBJ whole genome shotgun (WGS) entry which is preliminary data.</text>
</comment>
<sequence>MNNASAIRAAIDNGLARVCRVRSDSVVVVQEDEDEGSAYIFDLGDGSSLYLRGQEYFPDLESSLWPAGQFEIVRTKVDRLLVGVFAGSEPVADIREVRMSEMPESFWFADVPESESILPGAPTEVLARLAHQQAERGTAGPT</sequence>
<keyword evidence="2" id="KW-1185">Reference proteome</keyword>
<name>A0A5C6M691_9PLAN</name>
<reference evidence="1 2" key="2">
    <citation type="submission" date="2019-08" db="EMBL/GenBank/DDBJ databases">
        <authorList>
            <person name="Henke P."/>
        </authorList>
    </citation>
    <scope>NUCLEOTIDE SEQUENCE [LARGE SCALE GENOMIC DNA]</scope>
    <source>
        <strain evidence="1">Phe10_nw2017</strain>
    </source>
</reference>
<dbReference type="EMBL" id="SRHE01000546">
    <property type="protein sequence ID" value="TWW08694.1"/>
    <property type="molecule type" value="Genomic_DNA"/>
</dbReference>
<gene>
    <name evidence="1" type="ORF">E3A20_21760</name>
</gene>
<proteinExistence type="predicted"/>
<reference evidence="1 2" key="1">
    <citation type="submission" date="2019-08" db="EMBL/GenBank/DDBJ databases">
        <title>100 year-old enigma solved: identification of Planctomyces bekefii, the type genus and species of the phylum Planctomycetes.</title>
        <authorList>
            <person name="Svetlana D.N."/>
            <person name="Overmann J."/>
        </authorList>
    </citation>
    <scope>NUCLEOTIDE SEQUENCE [LARGE SCALE GENOMIC DNA]</scope>
    <source>
        <strain evidence="1">Phe10_nw2017</strain>
    </source>
</reference>
<organism evidence="1 2">
    <name type="scientific">Planctomyces bekefii</name>
    <dbReference type="NCBI Taxonomy" id="1653850"/>
    <lineage>
        <taxon>Bacteria</taxon>
        <taxon>Pseudomonadati</taxon>
        <taxon>Planctomycetota</taxon>
        <taxon>Planctomycetia</taxon>
        <taxon>Planctomycetales</taxon>
        <taxon>Planctomycetaceae</taxon>
        <taxon>Planctomyces</taxon>
    </lineage>
</organism>
<dbReference type="Proteomes" id="UP000321083">
    <property type="component" value="Unassembled WGS sequence"/>
</dbReference>
<protein>
    <submittedName>
        <fullName evidence="1">Uncharacterized protein</fullName>
    </submittedName>
</protein>